<dbReference type="InterPro" id="IPR051269">
    <property type="entry name" value="Fe-S_cluster_ET"/>
</dbReference>
<keyword evidence="7" id="KW-0003">3Fe-4S</keyword>
<accession>A0A931AJ32</accession>
<gene>
    <name evidence="8" type="ORF">ITP53_40820</name>
</gene>
<keyword evidence="5" id="KW-0408">Iron</keyword>
<dbReference type="EMBL" id="JADOGI010000183">
    <property type="protein sequence ID" value="MBF8191919.1"/>
    <property type="molecule type" value="Genomic_DNA"/>
</dbReference>
<keyword evidence="9" id="KW-1185">Reference proteome</keyword>
<evidence type="ECO:0000256" key="4">
    <source>
        <dbReference type="ARBA" id="ARBA00022982"/>
    </source>
</evidence>
<dbReference type="AlphaFoldDB" id="A0A931AJ32"/>
<dbReference type="GO" id="GO:0046872">
    <property type="term" value="F:metal ion binding"/>
    <property type="evidence" value="ECO:0007669"/>
    <property type="project" value="UniProtKB-KW"/>
</dbReference>
<keyword evidence="2" id="KW-0813">Transport</keyword>
<evidence type="ECO:0000313" key="9">
    <source>
        <dbReference type="Proteomes" id="UP000605361"/>
    </source>
</evidence>
<dbReference type="PANTHER" id="PTHR36923">
    <property type="entry name" value="FERREDOXIN"/>
    <property type="match status" value="1"/>
</dbReference>
<comment type="cofactor">
    <cofactor evidence="1">
        <name>[3Fe-4S] cluster</name>
        <dbReference type="ChEBI" id="CHEBI:21137"/>
    </cofactor>
</comment>
<keyword evidence="4" id="KW-0249">Electron transport</keyword>
<reference evidence="8" key="1">
    <citation type="submission" date="2020-11" db="EMBL/GenBank/DDBJ databases">
        <title>Whole-genome analyses of Nonomuraea sp. K274.</title>
        <authorList>
            <person name="Veyisoglu A."/>
        </authorList>
    </citation>
    <scope>NUCLEOTIDE SEQUENCE</scope>
    <source>
        <strain evidence="8">K274</strain>
    </source>
</reference>
<evidence type="ECO:0000256" key="1">
    <source>
        <dbReference type="ARBA" id="ARBA00001927"/>
    </source>
</evidence>
<proteinExistence type="predicted"/>
<dbReference type="RefSeq" id="WP_195900827.1">
    <property type="nucleotide sequence ID" value="NZ_JADOGI010000183.1"/>
</dbReference>
<dbReference type="SUPFAM" id="SSF54862">
    <property type="entry name" value="4Fe-4S ferredoxins"/>
    <property type="match status" value="1"/>
</dbReference>
<evidence type="ECO:0000256" key="2">
    <source>
        <dbReference type="ARBA" id="ARBA00022448"/>
    </source>
</evidence>
<keyword evidence="6" id="KW-0411">Iron-sulfur</keyword>
<evidence type="ECO:0000256" key="3">
    <source>
        <dbReference type="ARBA" id="ARBA00022723"/>
    </source>
</evidence>
<evidence type="ECO:0000256" key="7">
    <source>
        <dbReference type="ARBA" id="ARBA00023291"/>
    </source>
</evidence>
<protein>
    <submittedName>
        <fullName evidence="8">Ferredoxin</fullName>
    </submittedName>
</protein>
<name>A0A931AJ32_9ACTN</name>
<dbReference type="PANTHER" id="PTHR36923:SF3">
    <property type="entry name" value="FERREDOXIN"/>
    <property type="match status" value="1"/>
</dbReference>
<evidence type="ECO:0000256" key="5">
    <source>
        <dbReference type="ARBA" id="ARBA00023004"/>
    </source>
</evidence>
<comment type="caution">
    <text evidence="8">The sequence shown here is derived from an EMBL/GenBank/DDBJ whole genome shotgun (WGS) entry which is preliminary data.</text>
</comment>
<evidence type="ECO:0000313" key="8">
    <source>
        <dbReference type="EMBL" id="MBF8191919.1"/>
    </source>
</evidence>
<organism evidence="8 9">
    <name type="scientific">Nonomuraea cypriaca</name>
    <dbReference type="NCBI Taxonomy" id="1187855"/>
    <lineage>
        <taxon>Bacteria</taxon>
        <taxon>Bacillati</taxon>
        <taxon>Actinomycetota</taxon>
        <taxon>Actinomycetes</taxon>
        <taxon>Streptosporangiales</taxon>
        <taxon>Streptosporangiaceae</taxon>
        <taxon>Nonomuraea</taxon>
    </lineage>
</organism>
<dbReference type="Gene3D" id="3.30.70.20">
    <property type="match status" value="1"/>
</dbReference>
<dbReference type="Proteomes" id="UP000605361">
    <property type="component" value="Unassembled WGS sequence"/>
</dbReference>
<sequence>MHVSATKDTCAVASLCVYGVPEVFDQDEDGSVEVIDATPPDELHQAVRRAARGCPTRSIHISDATG</sequence>
<evidence type="ECO:0000256" key="6">
    <source>
        <dbReference type="ARBA" id="ARBA00023014"/>
    </source>
</evidence>
<keyword evidence="3" id="KW-0479">Metal-binding</keyword>
<dbReference type="GO" id="GO:0051538">
    <property type="term" value="F:3 iron, 4 sulfur cluster binding"/>
    <property type="evidence" value="ECO:0007669"/>
    <property type="project" value="UniProtKB-KW"/>
</dbReference>
<dbReference type="Pfam" id="PF13370">
    <property type="entry name" value="Fer4_13"/>
    <property type="match status" value="1"/>
</dbReference>